<evidence type="ECO:0000313" key="2">
    <source>
        <dbReference type="Proteomes" id="UP000789920"/>
    </source>
</evidence>
<sequence length="258" mass="30322">MSNNEMGISDSTKPIYHDRDDEDIEEFLEDYEAYSASKDWDGDKITWADLKAAVISGAQASCDVEENCEKSYKGLEKRQWYVQGLREPFKERVEMQYSEIYEDAKKWAIKVEKYSKDNEYSVKSPTRSKNEEQNMTKSDVDDLTSAFEALKICRVGQSQDPDDRIAKMKSSIKELTKAILDLRENKKPIMRRNQTMQNQKPNSRNQPNRPQKDGDDEYLRVELKEGKSLFDVRNLEKRRRIEDKHEMLSWAQKSTYVD</sequence>
<feature type="non-terminal residue" evidence="1">
    <location>
        <position position="258"/>
    </location>
</feature>
<dbReference type="EMBL" id="CAJVQC010028030">
    <property type="protein sequence ID" value="CAG8738371.1"/>
    <property type="molecule type" value="Genomic_DNA"/>
</dbReference>
<comment type="caution">
    <text evidence="1">The sequence shown here is derived from an EMBL/GenBank/DDBJ whole genome shotgun (WGS) entry which is preliminary data.</text>
</comment>
<accession>A0ACA9QCB5</accession>
<keyword evidence="2" id="KW-1185">Reference proteome</keyword>
<organism evidence="1 2">
    <name type="scientific">Racocetra persica</name>
    <dbReference type="NCBI Taxonomy" id="160502"/>
    <lineage>
        <taxon>Eukaryota</taxon>
        <taxon>Fungi</taxon>
        <taxon>Fungi incertae sedis</taxon>
        <taxon>Mucoromycota</taxon>
        <taxon>Glomeromycotina</taxon>
        <taxon>Glomeromycetes</taxon>
        <taxon>Diversisporales</taxon>
        <taxon>Gigasporaceae</taxon>
        <taxon>Racocetra</taxon>
    </lineage>
</organism>
<name>A0ACA9QCB5_9GLOM</name>
<proteinExistence type="predicted"/>
<protein>
    <submittedName>
        <fullName evidence="1">29354_t:CDS:1</fullName>
    </submittedName>
</protein>
<reference evidence="1" key="1">
    <citation type="submission" date="2021-06" db="EMBL/GenBank/DDBJ databases">
        <authorList>
            <person name="Kallberg Y."/>
            <person name="Tangrot J."/>
            <person name="Rosling A."/>
        </authorList>
    </citation>
    <scope>NUCLEOTIDE SEQUENCE</scope>
    <source>
        <strain evidence="1">MA461A</strain>
    </source>
</reference>
<gene>
    <name evidence="1" type="ORF">RPERSI_LOCUS12898</name>
</gene>
<evidence type="ECO:0000313" key="1">
    <source>
        <dbReference type="EMBL" id="CAG8738371.1"/>
    </source>
</evidence>
<dbReference type="Proteomes" id="UP000789920">
    <property type="component" value="Unassembled WGS sequence"/>
</dbReference>